<feature type="domain" description="ABC transporter" evidence="4">
    <location>
        <begin position="424"/>
        <end position="643"/>
    </location>
</feature>
<feature type="transmembrane region" description="Helical" evidence="3">
    <location>
        <begin position="1068"/>
        <end position="1094"/>
    </location>
</feature>
<dbReference type="Pfam" id="PF00005">
    <property type="entry name" value="ABC_tran"/>
    <property type="match status" value="1"/>
</dbReference>
<dbReference type="PANTHER" id="PTHR43117">
    <property type="entry name" value="OSMOPROTECTANT IMPORT ATP-BINDING PROTEIN OSMV"/>
    <property type="match status" value="1"/>
</dbReference>
<comment type="caution">
    <text evidence="5">The sequence shown here is derived from an EMBL/GenBank/DDBJ whole genome shotgun (WGS) entry which is preliminary data.</text>
</comment>
<keyword evidence="2" id="KW-0813">Transport</keyword>
<evidence type="ECO:0000256" key="1">
    <source>
        <dbReference type="ARBA" id="ARBA00005417"/>
    </source>
</evidence>
<evidence type="ECO:0000256" key="3">
    <source>
        <dbReference type="SAM" id="Phobius"/>
    </source>
</evidence>
<keyword evidence="3" id="KW-1133">Transmembrane helix</keyword>
<gene>
    <name evidence="5" type="ORF">CAMP_LOCUS1014</name>
</gene>
<feature type="transmembrane region" description="Helical" evidence="3">
    <location>
        <begin position="194"/>
        <end position="213"/>
    </location>
</feature>
<dbReference type="GO" id="GO:0016887">
    <property type="term" value="F:ATP hydrolysis activity"/>
    <property type="evidence" value="ECO:0007669"/>
    <property type="project" value="InterPro"/>
</dbReference>
<feature type="transmembrane region" description="Helical" evidence="3">
    <location>
        <begin position="773"/>
        <end position="794"/>
    </location>
</feature>
<evidence type="ECO:0000259" key="4">
    <source>
        <dbReference type="PROSITE" id="PS50893"/>
    </source>
</evidence>
<keyword evidence="3" id="KW-0472">Membrane</keyword>
<dbReference type="Gene3D" id="3.40.50.300">
    <property type="entry name" value="P-loop containing nucleotide triphosphate hydrolases"/>
    <property type="match status" value="2"/>
</dbReference>
<protein>
    <recommendedName>
        <fullName evidence="4">ABC transporter domain-containing protein</fullName>
    </recommendedName>
</protein>
<accession>A0A9P1I4K0</accession>
<sequence length="1481" mass="171049">MLTIWYKELLYLRNNNPIFIIVYICILSIIYNIHTAVTPISKTNEGIYEFDSNGEDLIRFIGVGIFIPEDVIDYDASTSILKFQEIMKNLPGLKFYRNSVHVHRELNTNNVEVVIHFSKFDKDGVHYDFVTETGIFNIANEIQNLSWQKIIDANEVANKIFLLFFGAKQHSSIRIIYREKYGIDKIKIRYQNDITFSCICLIPFFFVFINSWIDEHKSKMYITLESDGISKLKLMVAKYIFYYVFSISVSMIFWIPNSILSITTIEQITLIFSLIMAYLAISTLLVVIFFDSKIYPKLFLVLYSIIGECSSNNSFANYFSIRGLIGTFPNAEVGFGILNIAIICGISWILLFLSLYIEILTTSKESLPWYFPISRGFWKIIERDYQMDQYYDEQNVKIPATPKDGSKMEIIKKQVKTQSSEPFIFLHGICKRISKIWKVNEVTAIIKFDQLTVLYGYLGCGSEEIIQMIKGSINPDFGSIEFEKTQRDLKIVETCEVPSVNYLNVKEYLKYIGRLRKSEVEEQEINEMLTELKLENCEEYTLDMLSTTQKERLRIAAVFIGNPDIVLINRPTIDSFPEKKCRISKFIEKRKFNRSIIIVTYDAEEAESIADHIIFLSEGYVVLNGPVEVFRQRINSTFEIRIWPMKIFGDKEILDIIDLIGGFDKKMATSIKFVETPNGKLRIFIPFEFRKLIPTIFGKIGQKVDELQISFIEMSRPTIQDVYENACYDPKQYTPIQNYDALAEYYTRQNKKKQSGFFFLLVIRLFRDIPTRFIIIFSSLMFILVLTLFLILHFSGVSDFDPIPINIEKTFGSFNSANMEIHENSIILRAFVSTTSKLYIQNQALLEMFKMQNITIPQITIDYNFQSTEDNSINNFYGQLSAYQTINLFSKSGILLHIIGLFQIFLYSISTVIPSSLWRLKLRPTKMLFPWPKYGYFLRLAVVNIILFFIIDLIAMIILIAFEFISITSAVYFSFIWFISFLSILPLIYTLIFYIQSNRAISIVFSISIFAISIPCLICIYDENANIVPNDTYLILVSIICWISPPSAVQILAVLLKEDSIDSDNLILVSLAACLYIWIPIIFIVLLCVDFSYIHQYYIKTKIKISAPFQKQSIVRPSCHIKDGFIFGAYFDDGTTKNSNNNSKKSNETTKMESTALTSRMEGGIDVDIQNIAQSPISSSAYSLDAETSFITIREEDIIKNISGTTVWYDQQSIEINNNFTLVIGDQNSLKTHILEAIAEGNDKDCNISYIPYHDFLPSILTACELLEIVAAGRGIEIDRGQIAFLFDTFNMFNVTNVQIKYLTDAERRVLALLAMLMQKPSMIIFDQTDMFIPTSKMITIWSICTRLKENGVAVIFTTNNVQNAEHTATNYAHVYKCQFVSMQASQIIKSRLSRILVEIDLVRDENCCVALKQLQDCFNGSRYVETRCETRKCLIVENDDFDTITQLIRELEKHWRQFMRYSLRSTNFDEYVANSLTRNK</sequence>
<keyword evidence="6" id="KW-1185">Reference proteome</keyword>
<dbReference type="EMBL" id="CANHGI010000001">
    <property type="protein sequence ID" value="CAI5438377.1"/>
    <property type="molecule type" value="Genomic_DNA"/>
</dbReference>
<dbReference type="Proteomes" id="UP001152747">
    <property type="component" value="Unassembled WGS sequence"/>
</dbReference>
<feature type="transmembrane region" description="Helical" evidence="3">
    <location>
        <begin position="1033"/>
        <end position="1056"/>
    </location>
</feature>
<feature type="transmembrane region" description="Helical" evidence="3">
    <location>
        <begin position="268"/>
        <end position="290"/>
    </location>
</feature>
<feature type="transmembrane region" description="Helical" evidence="3">
    <location>
        <begin position="239"/>
        <end position="256"/>
    </location>
</feature>
<dbReference type="InterPro" id="IPR027417">
    <property type="entry name" value="P-loop_NTPase"/>
</dbReference>
<feature type="transmembrane region" description="Helical" evidence="3">
    <location>
        <begin position="971"/>
        <end position="994"/>
    </location>
</feature>
<comment type="similarity">
    <text evidence="1">Belongs to the ABC transporter superfamily.</text>
</comment>
<keyword evidence="3" id="KW-0812">Transmembrane</keyword>
<evidence type="ECO:0000313" key="6">
    <source>
        <dbReference type="Proteomes" id="UP001152747"/>
    </source>
</evidence>
<dbReference type="InterPro" id="IPR003439">
    <property type="entry name" value="ABC_transporter-like_ATP-bd"/>
</dbReference>
<organism evidence="5 6">
    <name type="scientific">Caenorhabditis angaria</name>
    <dbReference type="NCBI Taxonomy" id="860376"/>
    <lineage>
        <taxon>Eukaryota</taxon>
        <taxon>Metazoa</taxon>
        <taxon>Ecdysozoa</taxon>
        <taxon>Nematoda</taxon>
        <taxon>Chromadorea</taxon>
        <taxon>Rhabditida</taxon>
        <taxon>Rhabditina</taxon>
        <taxon>Rhabditomorpha</taxon>
        <taxon>Rhabditoidea</taxon>
        <taxon>Rhabditidae</taxon>
        <taxon>Peloderinae</taxon>
        <taxon>Caenorhabditis</taxon>
    </lineage>
</organism>
<reference evidence="5" key="1">
    <citation type="submission" date="2022-11" db="EMBL/GenBank/DDBJ databases">
        <authorList>
            <person name="Kikuchi T."/>
        </authorList>
    </citation>
    <scope>NUCLEOTIDE SEQUENCE</scope>
    <source>
        <strain evidence="5">PS1010</strain>
    </source>
</reference>
<feature type="transmembrane region" description="Helical" evidence="3">
    <location>
        <begin position="936"/>
        <end position="965"/>
    </location>
</feature>
<evidence type="ECO:0000313" key="5">
    <source>
        <dbReference type="EMBL" id="CAI5438377.1"/>
    </source>
</evidence>
<feature type="transmembrane region" description="Helical" evidence="3">
    <location>
        <begin position="894"/>
        <end position="915"/>
    </location>
</feature>
<name>A0A9P1I4K0_9PELO</name>
<feature type="transmembrane region" description="Helical" evidence="3">
    <location>
        <begin position="16"/>
        <end position="33"/>
    </location>
</feature>
<feature type="transmembrane region" description="Helical" evidence="3">
    <location>
        <begin position="1001"/>
        <end position="1021"/>
    </location>
</feature>
<feature type="transmembrane region" description="Helical" evidence="3">
    <location>
        <begin position="333"/>
        <end position="357"/>
    </location>
</feature>
<dbReference type="PANTHER" id="PTHR43117:SF4">
    <property type="entry name" value="OSMOPROTECTANT IMPORT ATP-BINDING PROTEIN OSMV"/>
    <property type="match status" value="1"/>
</dbReference>
<dbReference type="GO" id="GO:0005524">
    <property type="term" value="F:ATP binding"/>
    <property type="evidence" value="ECO:0007669"/>
    <property type="project" value="InterPro"/>
</dbReference>
<evidence type="ECO:0000256" key="2">
    <source>
        <dbReference type="ARBA" id="ARBA00022448"/>
    </source>
</evidence>
<dbReference type="PROSITE" id="PS50893">
    <property type="entry name" value="ABC_TRANSPORTER_2"/>
    <property type="match status" value="1"/>
</dbReference>
<proteinExistence type="inferred from homology"/>
<dbReference type="SUPFAM" id="SSF52540">
    <property type="entry name" value="P-loop containing nucleoside triphosphate hydrolases"/>
    <property type="match status" value="2"/>
</dbReference>